<dbReference type="Proteomes" id="UP000516320">
    <property type="component" value="Chromosome"/>
</dbReference>
<dbReference type="InterPro" id="IPR002818">
    <property type="entry name" value="DJ-1/PfpI"/>
</dbReference>
<organism evidence="2 3">
    <name type="scientific">Corynebacterium poyangense</name>
    <dbReference type="NCBI Taxonomy" id="2684405"/>
    <lineage>
        <taxon>Bacteria</taxon>
        <taxon>Bacillati</taxon>
        <taxon>Actinomycetota</taxon>
        <taxon>Actinomycetes</taxon>
        <taxon>Mycobacteriales</taxon>
        <taxon>Corynebacteriaceae</taxon>
        <taxon>Corynebacterium</taxon>
    </lineage>
</organism>
<evidence type="ECO:0000259" key="1">
    <source>
        <dbReference type="Pfam" id="PF01965"/>
    </source>
</evidence>
<evidence type="ECO:0000313" key="2">
    <source>
        <dbReference type="EMBL" id="QNQ89469.1"/>
    </source>
</evidence>
<dbReference type="RefSeq" id="WP_187974924.1">
    <property type="nucleotide sequence ID" value="NZ_CP046884.1"/>
</dbReference>
<dbReference type="Pfam" id="PF01965">
    <property type="entry name" value="DJ-1_PfpI"/>
    <property type="match status" value="1"/>
</dbReference>
<keyword evidence="3" id="KW-1185">Reference proteome</keyword>
<dbReference type="AlphaFoldDB" id="A0A7H0SLP4"/>
<sequence length="217" mass="23286">MDAENHPAPPSHRVHSVGIVLFDGFELLDVFGPAELLSQYPNDFPITYVAETPGKVRSSQGIEVIATGSLAASEPPEIMLVPGGIGTRRLVTDQDFLTALTEWAQRTEIVSSVCTGSALLAAAGILEGHRATSNKAAFCWVSQHGDNVTWVPHARWVTDKNIWTSSGVAAGMDMTAALIAHLKGEEAAHHAAKLIELELHENSDWDPFSVHLDSSTS</sequence>
<accession>A0A7H0SLP4</accession>
<proteinExistence type="predicted"/>
<dbReference type="KEGG" id="cpoy:GP475_01620"/>
<dbReference type="SUPFAM" id="SSF52317">
    <property type="entry name" value="Class I glutamine amidotransferase-like"/>
    <property type="match status" value="1"/>
</dbReference>
<dbReference type="CDD" id="cd03139">
    <property type="entry name" value="GATase1_PfpI_2"/>
    <property type="match status" value="1"/>
</dbReference>
<dbReference type="InterPro" id="IPR052158">
    <property type="entry name" value="INH-QAR"/>
</dbReference>
<protein>
    <submittedName>
        <fullName evidence="2">DJ-1/PfpI family protein</fullName>
    </submittedName>
</protein>
<dbReference type="PANTHER" id="PTHR43130">
    <property type="entry name" value="ARAC-FAMILY TRANSCRIPTIONAL REGULATOR"/>
    <property type="match status" value="1"/>
</dbReference>
<evidence type="ECO:0000313" key="3">
    <source>
        <dbReference type="Proteomes" id="UP000516320"/>
    </source>
</evidence>
<name>A0A7H0SLP4_9CORY</name>
<dbReference type="PANTHER" id="PTHR43130:SF15">
    <property type="entry name" value="THIJ_PFPI FAMILY PROTEIN (AFU_ORTHOLOGUE AFUA_5G14240)"/>
    <property type="match status" value="1"/>
</dbReference>
<reference evidence="2 3" key="1">
    <citation type="submission" date="2019-12" db="EMBL/GenBank/DDBJ databases">
        <title>Corynebacterium sp. nov., isolated from feces of the Anser Albifrons in China.</title>
        <authorList>
            <person name="Liu Q."/>
        </authorList>
    </citation>
    <scope>NUCLEOTIDE SEQUENCE [LARGE SCALE GENOMIC DNA]</scope>
    <source>
        <strain evidence="2 3">4H37-19</strain>
    </source>
</reference>
<dbReference type="InterPro" id="IPR029062">
    <property type="entry name" value="Class_I_gatase-like"/>
</dbReference>
<feature type="domain" description="DJ-1/PfpI" evidence="1">
    <location>
        <begin position="16"/>
        <end position="180"/>
    </location>
</feature>
<gene>
    <name evidence="2" type="ORF">GP475_01620</name>
</gene>
<dbReference type="EMBL" id="CP046884">
    <property type="protein sequence ID" value="QNQ89469.1"/>
    <property type="molecule type" value="Genomic_DNA"/>
</dbReference>
<dbReference type="Gene3D" id="3.40.50.880">
    <property type="match status" value="1"/>
</dbReference>